<evidence type="ECO:0000313" key="3">
    <source>
        <dbReference type="EMBL" id="MTI26766.1"/>
    </source>
</evidence>
<accession>A0ABW9RS77</accession>
<dbReference type="InterPro" id="IPR031005">
    <property type="entry name" value="Sorted_by_XrtN"/>
</dbReference>
<feature type="transmembrane region" description="Helical" evidence="1">
    <location>
        <begin position="179"/>
        <end position="208"/>
    </location>
</feature>
<gene>
    <name evidence="3" type="ORF">E1163_17560</name>
</gene>
<feature type="transmembrane region" description="Helical" evidence="1">
    <location>
        <begin position="125"/>
        <end position="145"/>
    </location>
</feature>
<organism evidence="3 4">
    <name type="scientific">Fulvivirga kasyanovii</name>
    <dbReference type="NCBI Taxonomy" id="396812"/>
    <lineage>
        <taxon>Bacteria</taxon>
        <taxon>Pseudomonadati</taxon>
        <taxon>Bacteroidota</taxon>
        <taxon>Cytophagia</taxon>
        <taxon>Cytophagales</taxon>
        <taxon>Fulvivirgaceae</taxon>
        <taxon>Fulvivirga</taxon>
    </lineage>
</organism>
<feature type="transmembrane region" description="Helical" evidence="1">
    <location>
        <begin position="842"/>
        <end position="859"/>
    </location>
</feature>
<name>A0ABW9RS77_9BACT</name>
<feature type="transmembrane region" description="Helical" evidence="1">
    <location>
        <begin position="63"/>
        <end position="82"/>
    </location>
</feature>
<dbReference type="NCBIfam" id="TIGR04477">
    <property type="entry name" value="sorted_by_XrtN"/>
    <property type="match status" value="1"/>
</dbReference>
<comment type="caution">
    <text evidence="3">The sequence shown here is derived from an EMBL/GenBank/DDBJ whole genome shotgun (WGS) entry which is preliminary data.</text>
</comment>
<evidence type="ECO:0000256" key="1">
    <source>
        <dbReference type="SAM" id="Phobius"/>
    </source>
</evidence>
<dbReference type="PROSITE" id="PS51468">
    <property type="entry name" value="VIT"/>
    <property type="match status" value="1"/>
</dbReference>
<feature type="transmembrane region" description="Helical" evidence="1">
    <location>
        <begin position="152"/>
        <end position="173"/>
    </location>
</feature>
<dbReference type="EMBL" id="SMLW01000597">
    <property type="protein sequence ID" value="MTI26766.1"/>
    <property type="molecule type" value="Genomic_DNA"/>
</dbReference>
<protein>
    <submittedName>
        <fullName evidence="3">XrtN system VIT domain-containing protein</fullName>
    </submittedName>
</protein>
<keyword evidence="4" id="KW-1185">Reference proteome</keyword>
<dbReference type="InterPro" id="IPR013694">
    <property type="entry name" value="VIT"/>
</dbReference>
<evidence type="ECO:0000259" key="2">
    <source>
        <dbReference type="PROSITE" id="PS51468"/>
    </source>
</evidence>
<keyword evidence="1" id="KW-0812">Transmembrane</keyword>
<feature type="transmembrane region" description="Helical" evidence="1">
    <location>
        <begin position="89"/>
        <end position="113"/>
    </location>
</feature>
<reference evidence="3 4" key="1">
    <citation type="submission" date="2019-02" db="EMBL/GenBank/DDBJ databases">
        <authorList>
            <person name="Goldberg S.R."/>
            <person name="Haltli B.A."/>
            <person name="Correa H."/>
            <person name="Russell K.G."/>
        </authorList>
    </citation>
    <scope>NUCLEOTIDE SEQUENCE [LARGE SCALE GENOMIC DNA]</scope>
    <source>
        <strain evidence="3 4">JCM 16186</strain>
    </source>
</reference>
<sequence length="868" mass="98952">MSELKSLAFFKVIYFEIQSTFKNMKEVITTLQTDKRLRMGVILFLLSAITFISTTGIKTDDAFSGAFFIEYAIAIFYMIYLFPSLKGRFFILFGDAAHSYHIILLLLFNLSAYSLNRTMNVFNESTLWLTGFLIIESLALLIYVLKPDKSNLLKNVLLFIFTVSLIFNIYQTLVITPLYGIGIIASIFFGISLHVLVPLSFVICLVVLIYRLSDATSSKIAIVSAVIITVGISSAFSLEWASIDNAVQESYHDINKPTLENEEREVPYWIEIAQEMDFNFVTERYLKSGLVYQEFYDGNNFFWDGGSLRFEAQNVHDPLVTVATFFNGEPRLPESIRLKVLDYAYDARHQSADRFWSGLNLQTSDIVTNVQFFPEYRLAYSELILRIRNEQYQRRSRWFDQEEAIYTFQIPEQSVVSSLSLWIEGKEAKARLTTKSKAEEAYNTIVGREMRDPSVVYWMEGNKIRVRVFPCTPEEERQFKIGVTSPLKVENENLLYESITFKGPDFSKARASINILGDGVLPSIKASSLSFEEDKGLLSWEGRYKPRWTVSLEATPLTDKPFTFNGKSYRIEPLTSNVKPFQVTSVFIDLNKQWSDNELEKVFNMVKGKNVYALASGNHIRDINSSADLVNLYKPNFSLFPFHQIKDTSHTLVITKGDIITPNLSDLSGSAFKEHLFDSFAGTSKKIKVFDLSKQASSYIKSLDEFRILDYHSGTLAELGQVVKNENFPVYNEEEGVVCISPAQIQIRSENGEQMKPLAPDHLLRLFAYNKVMQGIGRNYFKNDFLEEELITTASTANIVTPISSLIVLETLNDYERFGIDENKDSLGNASVKSSGAVPEPHEWAIIITLVLFLAFVWFKKANLAFLR</sequence>
<feature type="domain" description="VIT" evidence="2">
    <location>
        <begin position="349"/>
        <end position="485"/>
    </location>
</feature>
<evidence type="ECO:0000313" key="4">
    <source>
        <dbReference type="Proteomes" id="UP000798808"/>
    </source>
</evidence>
<dbReference type="Pfam" id="PF08487">
    <property type="entry name" value="VIT"/>
    <property type="match status" value="1"/>
</dbReference>
<keyword evidence="1" id="KW-1133">Transmembrane helix</keyword>
<proteinExistence type="predicted"/>
<keyword evidence="1" id="KW-0472">Membrane</keyword>
<dbReference type="RefSeq" id="WP_155173775.1">
    <property type="nucleotide sequence ID" value="NZ_BAAAFL010000068.1"/>
</dbReference>
<dbReference type="Proteomes" id="UP000798808">
    <property type="component" value="Unassembled WGS sequence"/>
</dbReference>
<feature type="transmembrane region" description="Helical" evidence="1">
    <location>
        <begin position="220"/>
        <end position="241"/>
    </location>
</feature>
<feature type="transmembrane region" description="Helical" evidence="1">
    <location>
        <begin position="39"/>
        <end position="57"/>
    </location>
</feature>